<dbReference type="EMBL" id="AP022870">
    <property type="protein sequence ID" value="BCB76917.1"/>
    <property type="molecule type" value="Genomic_DNA"/>
</dbReference>
<feature type="domain" description="CHAT" evidence="1">
    <location>
        <begin position="927"/>
        <end position="1205"/>
    </location>
</feature>
<evidence type="ECO:0000259" key="1">
    <source>
        <dbReference type="Pfam" id="PF12770"/>
    </source>
</evidence>
<dbReference type="Gene3D" id="1.25.40.10">
    <property type="entry name" value="Tetratricopeptide repeat domain"/>
    <property type="match status" value="2"/>
</dbReference>
<organism evidence="2 3">
    <name type="scientific">Phytohabitans flavus</name>
    <dbReference type="NCBI Taxonomy" id="1076124"/>
    <lineage>
        <taxon>Bacteria</taxon>
        <taxon>Bacillati</taxon>
        <taxon>Actinomycetota</taxon>
        <taxon>Actinomycetes</taxon>
        <taxon>Micromonosporales</taxon>
        <taxon>Micromonosporaceae</taxon>
    </lineage>
</organism>
<protein>
    <submittedName>
        <fullName evidence="2">CHAT domain-containing protein</fullName>
    </submittedName>
</protein>
<name>A0A6F8XSZ4_9ACTN</name>
<dbReference type="AlphaFoldDB" id="A0A6F8XSZ4"/>
<accession>A0A6F8XSZ4</accession>
<dbReference type="KEGG" id="pfla:Pflav_033270"/>
<evidence type="ECO:0000313" key="3">
    <source>
        <dbReference type="Proteomes" id="UP000502508"/>
    </source>
</evidence>
<dbReference type="Proteomes" id="UP000502508">
    <property type="component" value="Chromosome"/>
</dbReference>
<dbReference type="InterPro" id="IPR024983">
    <property type="entry name" value="CHAT_dom"/>
</dbReference>
<reference evidence="2 3" key="1">
    <citation type="submission" date="2020-03" db="EMBL/GenBank/DDBJ databases">
        <title>Whole genome shotgun sequence of Phytohabitans flavus NBRC 107702.</title>
        <authorList>
            <person name="Komaki H."/>
            <person name="Tamura T."/>
        </authorList>
    </citation>
    <scope>NUCLEOTIDE SEQUENCE [LARGE SCALE GENOMIC DNA]</scope>
    <source>
        <strain evidence="2 3">NBRC 107702</strain>
    </source>
</reference>
<dbReference type="Pfam" id="PF12770">
    <property type="entry name" value="CHAT"/>
    <property type="match status" value="1"/>
</dbReference>
<evidence type="ECO:0000313" key="2">
    <source>
        <dbReference type="EMBL" id="BCB76917.1"/>
    </source>
</evidence>
<keyword evidence="3" id="KW-1185">Reference proteome</keyword>
<sequence length="1206" mass="129605">MRFLLRRLGPPAELRRLRAVVEKLHDDHDAVLGDDVAKDMAAVLAAMPGKSWEPVARFLVGWLRIVRAQRDEAGAGGPEPHPEVLAALELMRPLADLPLKRMPPDLRGVYEGTHEVFGTRIVERVALWNARLADSLKRIYLGEIALMAEAGEAAQQVERLSTDDHPKLAEHLINLGAYERLRHDTGADGAAVEHAVRLSRRAVEASAQSPVHAEALALLANSLAAQANESPSVEAYTEAIAAHHAALAALPADSPHRGTLHDTLALLAGSLGGQVTESPSVEAYTHAIAVYRAIVAALPTGSPHRGPLRGGLAGLLADMGTRINDADLVGDALDLLREEGAHTRDASAELQTMYAMCLMEHATLTGRRAGLSEAVAIMRHLVTTTDDPSGEIHFTLANTLGALNDEVGDPRLGAEAIAAARQAVARQPIPKHYSNLGMRLREQYQLTQRAAYLEEAIGVLRTADETGTEDRLRPRRLARLGHALALWAQRTGDGQALEEAIRILTLARELASSDDSDLGTIAVNLGLAYNIAFDWNWPGARQLAVTASRAAVALLPAGHVKRGRYLANLAGLLARGEEAERAEAVRVLREALAATQEDQPDRSHVESNLAATLLDQYRADRDPATLDEAVALARSAGGRRFKGNTEARQMLAILLLEKAAAGDPGSRREAFDLCQSIVRDPSTAPAVSVDTACLWARGAAEGGLWAEATTAFSSAIGQFPQLTARELLRTDREALLARHTFSVASDAAACALEHGDPELALELLEAGRGILIGQALESRTDLDLLATHAPGLVGEFEALRAEIDALEATSHGGKRPAPAAFRDWRRRWSAFLSSVRAQPGLERFQLPASCRDLLSMASEGPIAVVNVSRYRCDCLLLTADGLTVVPLPELSLEGLAVRLISFIGSVDALGLSGSVAELRAREHQAEQTLEWLWDAVAAPVLDALGFGQGDEEGPWPRIWWMPTGLLAHLPLHAAGRHREPGASVLDRAVSSYASTLAGLRRARRETAAVSGRGVIVAVPAPAGRLRLPETEREAAAVGARFPDATLLVGPAATREAVVTALRDHDWVHLACHGYADILDPARSRLELHDGPLLLRDLWQLRLPAKSFAFLAACDSAQGAARHPDEALHLAAMFQAAGHRHVVGSLWRIADDLAVRVAEEVYDQLAVTEAGPRFDAVPFALHHATRRLRGAYRRTPSLWAAYVHAGP</sequence>
<proteinExistence type="predicted"/>
<reference evidence="2 3" key="2">
    <citation type="submission" date="2020-03" db="EMBL/GenBank/DDBJ databases">
        <authorList>
            <person name="Ichikawa N."/>
            <person name="Kimura A."/>
            <person name="Kitahashi Y."/>
            <person name="Uohara A."/>
        </authorList>
    </citation>
    <scope>NUCLEOTIDE SEQUENCE [LARGE SCALE GENOMIC DNA]</scope>
    <source>
        <strain evidence="2 3">NBRC 107702</strain>
    </source>
</reference>
<dbReference type="InterPro" id="IPR011990">
    <property type="entry name" value="TPR-like_helical_dom_sf"/>
</dbReference>
<gene>
    <name evidence="2" type="ORF">Pflav_033270</name>
</gene>